<keyword evidence="1" id="KW-0961">Cell wall biogenesis/degradation</keyword>
<comment type="caution">
    <text evidence="3">The sequence shown here is derived from an EMBL/GenBank/DDBJ whole genome shotgun (WGS) entry which is preliminary data.</text>
</comment>
<keyword evidence="4" id="KW-1185">Reference proteome</keyword>
<sequence length="208" mass="22871">MKKLNGTTVNAVICSAYDHTRKIKGVIGADGFLRQGISTIVVRAKPGEPTKGLLQVGGVVFPCALGRGGITANKREGDGGTPLGQMRLLSGYFRNDHFRGRGTRLAMSPISADLGWCEVPDDRNYNRPVKIPYGASHERMKRDDRLYDACIVLDWNIRPRRRGRGSAIFFHLARPGFTPTQGCVAVTAQTMARLLPHLSSRTILKVVR</sequence>
<dbReference type="GO" id="GO:0071555">
    <property type="term" value="P:cell wall organization"/>
    <property type="evidence" value="ECO:0007669"/>
    <property type="project" value="UniProtKB-UniRule"/>
</dbReference>
<evidence type="ECO:0000256" key="1">
    <source>
        <dbReference type="PROSITE-ProRule" id="PRU01373"/>
    </source>
</evidence>
<dbReference type="GO" id="GO:0008360">
    <property type="term" value="P:regulation of cell shape"/>
    <property type="evidence" value="ECO:0007669"/>
    <property type="project" value="UniProtKB-UniRule"/>
</dbReference>
<dbReference type="PANTHER" id="PTHR38589">
    <property type="entry name" value="BLR0621 PROTEIN"/>
    <property type="match status" value="1"/>
</dbReference>
<dbReference type="PROSITE" id="PS52029">
    <property type="entry name" value="LD_TPASE"/>
    <property type="match status" value="1"/>
</dbReference>
<evidence type="ECO:0000259" key="2">
    <source>
        <dbReference type="PROSITE" id="PS52029"/>
    </source>
</evidence>
<feature type="domain" description="L,D-TPase catalytic" evidence="2">
    <location>
        <begin position="40"/>
        <end position="207"/>
    </location>
</feature>
<accession>A0A7X0F9J0</accession>
<dbReference type="PANTHER" id="PTHR38589:SF1">
    <property type="entry name" value="BLR0621 PROTEIN"/>
    <property type="match status" value="1"/>
</dbReference>
<dbReference type="Pfam" id="PF03734">
    <property type="entry name" value="YkuD"/>
    <property type="match status" value="1"/>
</dbReference>
<dbReference type="AlphaFoldDB" id="A0A7X0F9J0"/>
<dbReference type="Proteomes" id="UP000536262">
    <property type="component" value="Unassembled WGS sequence"/>
</dbReference>
<evidence type="ECO:0000313" key="3">
    <source>
        <dbReference type="EMBL" id="MBB6355611.1"/>
    </source>
</evidence>
<keyword evidence="1" id="KW-0133">Cell shape</keyword>
<protein>
    <submittedName>
        <fullName evidence="3">L,D-peptidoglycan transpeptidase YkuD (ErfK/YbiS/YcfS/YnhG family)</fullName>
    </submittedName>
</protein>
<keyword evidence="1" id="KW-0573">Peptidoglycan synthesis</keyword>
<comment type="pathway">
    <text evidence="1">Cell wall biogenesis; peptidoglycan biosynthesis.</text>
</comment>
<feature type="active site" description="Nucleophile" evidence="1">
    <location>
        <position position="183"/>
    </location>
</feature>
<dbReference type="RefSeq" id="WP_184700047.1">
    <property type="nucleotide sequence ID" value="NZ_BAABEG010000001.1"/>
</dbReference>
<name>A0A7X0F9J0_9HYPH</name>
<dbReference type="EMBL" id="JACHOU010000008">
    <property type="protein sequence ID" value="MBB6355611.1"/>
    <property type="molecule type" value="Genomic_DNA"/>
</dbReference>
<reference evidence="3 4" key="1">
    <citation type="submission" date="2020-08" db="EMBL/GenBank/DDBJ databases">
        <title>Genomic Encyclopedia of Type Strains, Phase IV (KMG-IV): sequencing the most valuable type-strain genomes for metagenomic binning, comparative biology and taxonomic classification.</title>
        <authorList>
            <person name="Goeker M."/>
        </authorList>
    </citation>
    <scope>NUCLEOTIDE SEQUENCE [LARGE SCALE GENOMIC DNA]</scope>
    <source>
        <strain evidence="3 4">DSM 7051</strain>
    </source>
</reference>
<gene>
    <name evidence="3" type="ORF">GGR00_003415</name>
</gene>
<dbReference type="GO" id="GO:0016740">
    <property type="term" value="F:transferase activity"/>
    <property type="evidence" value="ECO:0007669"/>
    <property type="project" value="InterPro"/>
</dbReference>
<evidence type="ECO:0000313" key="4">
    <source>
        <dbReference type="Proteomes" id="UP000536262"/>
    </source>
</evidence>
<organism evidence="3 4">
    <name type="scientific">Aminobacter aganoensis</name>
    <dbReference type="NCBI Taxonomy" id="83264"/>
    <lineage>
        <taxon>Bacteria</taxon>
        <taxon>Pseudomonadati</taxon>
        <taxon>Pseudomonadota</taxon>
        <taxon>Alphaproteobacteria</taxon>
        <taxon>Hyphomicrobiales</taxon>
        <taxon>Phyllobacteriaceae</taxon>
        <taxon>Aminobacter</taxon>
    </lineage>
</organism>
<feature type="active site" description="Proton donor/acceptor" evidence="1">
    <location>
        <position position="171"/>
    </location>
</feature>
<proteinExistence type="predicted"/>
<dbReference type="GO" id="GO:0009252">
    <property type="term" value="P:peptidoglycan biosynthetic process"/>
    <property type="evidence" value="ECO:0007669"/>
    <property type="project" value="UniProtKB-KW"/>
</dbReference>
<dbReference type="InterPro" id="IPR005490">
    <property type="entry name" value="LD_TPept_cat_dom"/>
</dbReference>